<evidence type="ECO:0000313" key="2">
    <source>
        <dbReference type="Proteomes" id="UP000193100"/>
    </source>
</evidence>
<evidence type="ECO:0000313" key="1">
    <source>
        <dbReference type="EMBL" id="ARM83736.1"/>
    </source>
</evidence>
<accession>A0A1W6K8G4</accession>
<proteinExistence type="predicted"/>
<protein>
    <recommendedName>
        <fullName evidence="3">DUF1326 domain-containing protein</fullName>
    </recommendedName>
</protein>
<dbReference type="RefSeq" id="WP_085680108.1">
    <property type="nucleotide sequence ID" value="NZ_CP020931.1"/>
</dbReference>
<reference evidence="1 2" key="1">
    <citation type="submission" date="2017-04" db="EMBL/GenBank/DDBJ databases">
        <title>Genome Sequence of Marinobacter salarius strain SMR5 Isolated from a culture of the Diatom Skeletonema marinoi.</title>
        <authorList>
            <person name="Topel M."/>
            <person name="Pinder M.I.M."/>
            <person name="Johansson O.N."/>
            <person name="Kourtchenko O."/>
            <person name="Godhe A."/>
            <person name="Clarke A.K."/>
        </authorList>
    </citation>
    <scope>NUCLEOTIDE SEQUENCE [LARGE SCALE GENOMIC DNA]</scope>
    <source>
        <strain evidence="1 2">SMR5</strain>
    </source>
</reference>
<sequence>MSTQWQIQGDYLESCTCKGACPCIYLEPPTEGDCSALVGWHIKKGAYGEVALDDLNIALALNAPGPMAEGNWKVVLYLDQRADEHQQEALGNIFGGKAGGHPELLASMIGDVLAVERQPIGFSVDDGGRHLTIGSSYEADVKAIEGQNGRKVTIDNHPLAVAPGHSLVVAKSRSLRHRNHGIDLDVSARTALYSPFEYAGP</sequence>
<dbReference type="GeneID" id="77255617"/>
<dbReference type="Pfam" id="PF07040">
    <property type="entry name" value="DUF1326"/>
    <property type="match status" value="1"/>
</dbReference>
<dbReference type="InterPro" id="IPR009758">
    <property type="entry name" value="DUF1326"/>
</dbReference>
<dbReference type="EMBL" id="CP020931">
    <property type="protein sequence ID" value="ARM83736.1"/>
    <property type="molecule type" value="Genomic_DNA"/>
</dbReference>
<dbReference type="AlphaFoldDB" id="A0A1W6K8G4"/>
<gene>
    <name evidence="1" type="ORF">MARSALSMR5_01651</name>
</gene>
<name>A0A1W6K8G4_9GAMM</name>
<dbReference type="Proteomes" id="UP000193100">
    <property type="component" value="Chromosome"/>
</dbReference>
<evidence type="ECO:0008006" key="3">
    <source>
        <dbReference type="Google" id="ProtNLM"/>
    </source>
</evidence>
<organism evidence="1 2">
    <name type="scientific">Marinobacter salarius</name>
    <dbReference type="NCBI Taxonomy" id="1420917"/>
    <lineage>
        <taxon>Bacteria</taxon>
        <taxon>Pseudomonadati</taxon>
        <taxon>Pseudomonadota</taxon>
        <taxon>Gammaproteobacteria</taxon>
        <taxon>Pseudomonadales</taxon>
        <taxon>Marinobacteraceae</taxon>
        <taxon>Marinobacter</taxon>
    </lineage>
</organism>